<protein>
    <submittedName>
        <fullName evidence="1">Uncharacterized protein</fullName>
    </submittedName>
</protein>
<organism evidence="1 2">
    <name type="scientific">Chitinophaga caseinilytica</name>
    <dbReference type="NCBI Taxonomy" id="2267521"/>
    <lineage>
        <taxon>Bacteria</taxon>
        <taxon>Pseudomonadati</taxon>
        <taxon>Bacteroidota</taxon>
        <taxon>Chitinophagia</taxon>
        <taxon>Chitinophagales</taxon>
        <taxon>Chitinophagaceae</taxon>
        <taxon>Chitinophaga</taxon>
    </lineage>
</organism>
<evidence type="ECO:0000313" key="2">
    <source>
        <dbReference type="Proteomes" id="UP001449657"/>
    </source>
</evidence>
<accession>A0ABZ2ZB86</accession>
<reference evidence="1 2" key="1">
    <citation type="submission" date="2024-03" db="EMBL/GenBank/DDBJ databases">
        <title>Chitinophaga caseinilytica sp. nov., a casein hydrolysing bacterium isolated from forest soil.</title>
        <authorList>
            <person name="Lee D.S."/>
            <person name="Han D.M."/>
            <person name="Baek J.H."/>
            <person name="Choi D.G."/>
            <person name="Jeon J.H."/>
            <person name="Jeon C.O."/>
        </authorList>
    </citation>
    <scope>NUCLEOTIDE SEQUENCE [LARGE SCALE GENOMIC DNA]</scope>
    <source>
        <strain evidence="1 2">KACC 19118</strain>
    </source>
</reference>
<dbReference type="Proteomes" id="UP001449657">
    <property type="component" value="Chromosome"/>
</dbReference>
<keyword evidence="2" id="KW-1185">Reference proteome</keyword>
<dbReference type="RefSeq" id="WP_341843665.1">
    <property type="nucleotide sequence ID" value="NZ_CP149792.1"/>
</dbReference>
<proteinExistence type="predicted"/>
<dbReference type="EMBL" id="CP150096">
    <property type="protein sequence ID" value="WZN49090.1"/>
    <property type="molecule type" value="Genomic_DNA"/>
</dbReference>
<evidence type="ECO:0000313" key="1">
    <source>
        <dbReference type="EMBL" id="WZN49090.1"/>
    </source>
</evidence>
<gene>
    <name evidence="1" type="ORF">WJU22_13005</name>
</gene>
<name>A0ABZ2ZB86_9BACT</name>
<sequence length="656" mass="73419">MTYPELVAELKALRVTPPDNYRASLYLDYLQDAQTFFRTTLATNLGAANYSFVRTAVRSANLMNEMAKMFDLFIGTAVDQALRLNIPNNQTYEQYFNTNILNNYPASRLAFRNTFTVSTGALQLLYNHFTGNIEQACRRLYADKALLEAFFDALTPNTINAIQELTAIRSTGSDFHKGGTQVLILAFNVDVVGLFDYNPVTEVKRLVYKPSDIEADCLLAGRSDVVNAIVPRFMTASLFEIYNAQLAAYKTTHPGFTGLPVPVYGILPRNYQSTYLAGPPLPLRAAYGYIEYLNNDLSGTSIQFNGYYPFAQSDYLIFKSQNAAAVIRTFYLTEGAIAALACSFSMQDLHLENLRVKAYLPYLIDMEISLNKATDSIGATSLIDGLGLPIGGINGLFLNAQDFTWVTPPPTATGNNCFLDQKYEPDYKENRLWQWEGIRNKQYVPIDQPALLTGFADGMTVLRAAQQNLAFDAWFTRLNNVVVRYIPYATAEFKNTYIAPYYFNPLNATGQLYTMQTLVRRQLEVDARNYQAPDLPDFYVLAGNQCLTDLSQLDIPIYYYRIGMQQIVDSIGAQVQITNSVTIDNPNPPPATQQLPVTYALPTFFPNIPTTAIVDQQQVQPLGDARYAARLLLLQTSITNSLHVEDVSLHEALPVN</sequence>